<dbReference type="InterPro" id="IPR029063">
    <property type="entry name" value="SAM-dependent_MTases_sf"/>
</dbReference>
<dbReference type="Pfam" id="PF10294">
    <property type="entry name" value="Methyltransf_16"/>
    <property type="match status" value="1"/>
</dbReference>
<dbReference type="Proteomes" id="UP001230188">
    <property type="component" value="Unassembled WGS sequence"/>
</dbReference>
<sequence length="187" mass="20452">MEDLLCCDPTLFFEDPKPPTRRRRRGWSPDFHDIVDRNVREFTLETRTGRVSVSLAYRENGTGSTVWDAAIVLAKYVDTLDLRGLRVVELGSGTGLVGLVAAAGGARVLLTDLPECLDFLRANAKGTAAVAELAWGETRDLPPADIVLCADCLLPGATHLFKPLADTIVAFLRSRESCVAILAYEHR</sequence>
<accession>A0AAD7XGB7</accession>
<gene>
    <name evidence="1" type="ORF">CTAYLR_000625</name>
</gene>
<keyword evidence="2" id="KW-1185">Reference proteome</keyword>
<dbReference type="SUPFAM" id="SSF53335">
    <property type="entry name" value="S-adenosyl-L-methionine-dependent methyltransferases"/>
    <property type="match status" value="1"/>
</dbReference>
<reference evidence="1" key="1">
    <citation type="submission" date="2023-01" db="EMBL/GenBank/DDBJ databases">
        <title>Metagenome sequencing of chrysophaentin producing Chrysophaeum taylorii.</title>
        <authorList>
            <person name="Davison J."/>
            <person name="Bewley C."/>
        </authorList>
    </citation>
    <scope>NUCLEOTIDE SEQUENCE</scope>
    <source>
        <strain evidence="1">NIES-1699</strain>
    </source>
</reference>
<name>A0AAD7XGB7_9STRA</name>
<dbReference type="EMBL" id="JAQMWT010000524">
    <property type="protein sequence ID" value="KAJ8600267.1"/>
    <property type="molecule type" value="Genomic_DNA"/>
</dbReference>
<dbReference type="PANTHER" id="PTHR14614:SF123">
    <property type="entry name" value="OS04G0645500 PROTEIN"/>
    <property type="match status" value="1"/>
</dbReference>
<organism evidence="1 2">
    <name type="scientific">Chrysophaeum taylorii</name>
    <dbReference type="NCBI Taxonomy" id="2483200"/>
    <lineage>
        <taxon>Eukaryota</taxon>
        <taxon>Sar</taxon>
        <taxon>Stramenopiles</taxon>
        <taxon>Ochrophyta</taxon>
        <taxon>Pelagophyceae</taxon>
        <taxon>Pelagomonadales</taxon>
        <taxon>Pelagomonadaceae</taxon>
        <taxon>Chrysophaeum</taxon>
    </lineage>
</organism>
<protein>
    <submittedName>
        <fullName evidence="1">Uncharacterized protein</fullName>
    </submittedName>
</protein>
<comment type="caution">
    <text evidence="1">The sequence shown here is derived from an EMBL/GenBank/DDBJ whole genome shotgun (WGS) entry which is preliminary data.</text>
</comment>
<dbReference type="Gene3D" id="3.40.50.150">
    <property type="entry name" value="Vaccinia Virus protein VP39"/>
    <property type="match status" value="1"/>
</dbReference>
<dbReference type="PANTHER" id="PTHR14614">
    <property type="entry name" value="HEPATOCELLULAR CARCINOMA-ASSOCIATED ANTIGEN"/>
    <property type="match status" value="1"/>
</dbReference>
<evidence type="ECO:0000313" key="2">
    <source>
        <dbReference type="Proteomes" id="UP001230188"/>
    </source>
</evidence>
<evidence type="ECO:0000313" key="1">
    <source>
        <dbReference type="EMBL" id="KAJ8600267.1"/>
    </source>
</evidence>
<dbReference type="AlphaFoldDB" id="A0AAD7XGB7"/>
<dbReference type="InterPro" id="IPR019410">
    <property type="entry name" value="Methyltransf_16"/>
</dbReference>
<proteinExistence type="predicted"/>